<dbReference type="KEGG" id="tml:GSTUM_00002513001"/>
<keyword evidence="6" id="KW-0963">Cytoplasm</keyword>
<dbReference type="GO" id="GO:0004190">
    <property type="term" value="F:aspartic-type endopeptidase activity"/>
    <property type="evidence" value="ECO:0007669"/>
    <property type="project" value="UniProtKB-KW"/>
</dbReference>
<evidence type="ECO:0000256" key="8">
    <source>
        <dbReference type="ARBA" id="ARBA00022750"/>
    </source>
</evidence>
<evidence type="ECO:0000256" key="1">
    <source>
        <dbReference type="ARBA" id="ARBA00003231"/>
    </source>
</evidence>
<dbReference type="Pfam" id="PF09668">
    <property type="entry name" value="Asp_protease"/>
    <property type="match status" value="1"/>
</dbReference>
<dbReference type="InterPro" id="IPR019103">
    <property type="entry name" value="Peptidase_aspartic_DDI1-type"/>
</dbReference>
<dbReference type="SUPFAM" id="SSF46934">
    <property type="entry name" value="UBA-like"/>
    <property type="match status" value="1"/>
</dbReference>
<dbReference type="InterPro" id="IPR009060">
    <property type="entry name" value="UBA-like_sf"/>
</dbReference>
<dbReference type="GeneID" id="9185278"/>
<comment type="similarity">
    <text evidence="3">Belongs to the DDI1 family.</text>
</comment>
<reference evidence="14 15" key="1">
    <citation type="journal article" date="2010" name="Nature">
        <title>Perigord black truffle genome uncovers evolutionary origins and mechanisms of symbiosis.</title>
        <authorList>
            <person name="Martin F."/>
            <person name="Kohler A."/>
            <person name="Murat C."/>
            <person name="Balestrini R."/>
            <person name="Coutinho P.M."/>
            <person name="Jaillon O."/>
            <person name="Montanini B."/>
            <person name="Morin E."/>
            <person name="Noel B."/>
            <person name="Percudani R."/>
            <person name="Porcel B."/>
            <person name="Rubini A."/>
            <person name="Amicucci A."/>
            <person name="Amselem J."/>
            <person name="Anthouard V."/>
            <person name="Arcioni S."/>
            <person name="Artiguenave F."/>
            <person name="Aury J.M."/>
            <person name="Ballario P."/>
            <person name="Bolchi A."/>
            <person name="Brenna A."/>
            <person name="Brun A."/>
            <person name="Buee M."/>
            <person name="Cantarel B."/>
            <person name="Chevalier G."/>
            <person name="Couloux A."/>
            <person name="Da Silva C."/>
            <person name="Denoeud F."/>
            <person name="Duplessis S."/>
            <person name="Ghignone S."/>
            <person name="Hilselberger B."/>
            <person name="Iotti M."/>
            <person name="Marcais B."/>
            <person name="Mello A."/>
            <person name="Miranda M."/>
            <person name="Pacioni G."/>
            <person name="Quesneville H."/>
            <person name="Riccioni C."/>
            <person name="Ruotolo R."/>
            <person name="Splivallo R."/>
            <person name="Stocchi V."/>
            <person name="Tisserant E."/>
            <person name="Viscomi A.R."/>
            <person name="Zambonelli A."/>
            <person name="Zampieri E."/>
            <person name="Henrissat B."/>
            <person name="Lebrun M.H."/>
            <person name="Paolocci F."/>
            <person name="Bonfante P."/>
            <person name="Ottonello S."/>
            <person name="Wincker P."/>
        </authorList>
    </citation>
    <scope>NUCLEOTIDE SEQUENCE [LARGE SCALE GENOMIC DNA]</scope>
    <source>
        <strain evidence="14 15">Mel28</strain>
    </source>
</reference>
<protein>
    <recommendedName>
        <fullName evidence="5">DNA damage-inducible protein 1</fullName>
    </recommendedName>
</protein>
<dbReference type="RefSeq" id="XP_002836189.1">
    <property type="nucleotide sequence ID" value="XM_002836143.1"/>
</dbReference>
<evidence type="ECO:0000313" key="15">
    <source>
        <dbReference type="Proteomes" id="UP000006911"/>
    </source>
</evidence>
<dbReference type="EMBL" id="FN430022">
    <property type="protein sequence ID" value="CAZ80380.1"/>
    <property type="molecule type" value="Genomic_DNA"/>
</dbReference>
<comment type="subunit">
    <text evidence="4">Binds ubiquitin and polyubiquitinated proteins.</text>
</comment>
<keyword evidence="10" id="KW-0175">Coiled coil</keyword>
<feature type="domain" description="Ubiquitin-like" evidence="13">
    <location>
        <begin position="1"/>
        <end position="58"/>
    </location>
</feature>
<evidence type="ECO:0000256" key="9">
    <source>
        <dbReference type="ARBA" id="ARBA00022801"/>
    </source>
</evidence>
<comment type="function">
    <text evidence="1">Probable aspartic protease. May be involved in the regulation of exocytosis. Acts as a linker between the 19S proteasome and polyubiquitinated proteins via UBA domain interactions with ubiquitin for their subsequent degradation. Required for S-phase checkpoint control.</text>
</comment>
<evidence type="ECO:0000256" key="7">
    <source>
        <dbReference type="ARBA" id="ARBA00022670"/>
    </source>
</evidence>
<dbReference type="FunCoup" id="D5G787">
    <property type="interactions" value="273"/>
</dbReference>
<keyword evidence="15" id="KW-1185">Reference proteome</keyword>
<dbReference type="Gene3D" id="1.10.8.10">
    <property type="entry name" value="DNA helicase RuvA subunit, C-terminal domain"/>
    <property type="match status" value="1"/>
</dbReference>
<dbReference type="PANTHER" id="PTHR12917:SF1">
    <property type="entry name" value="AT13091P"/>
    <property type="match status" value="1"/>
</dbReference>
<comment type="subcellular location">
    <subcellularLocation>
        <location evidence="2">Cytoplasm</location>
    </subcellularLocation>
</comment>
<dbReference type="SUPFAM" id="SSF54236">
    <property type="entry name" value="Ubiquitin-like"/>
    <property type="match status" value="1"/>
</dbReference>
<dbReference type="CDD" id="cd01796">
    <property type="entry name" value="Ubl_Ddi1_like"/>
    <property type="match status" value="1"/>
</dbReference>
<proteinExistence type="inferred from homology"/>
<dbReference type="Pfam" id="PF00627">
    <property type="entry name" value="UBA"/>
    <property type="match status" value="1"/>
</dbReference>
<dbReference type="InterPro" id="IPR029071">
    <property type="entry name" value="Ubiquitin-like_domsf"/>
</dbReference>
<dbReference type="Gene3D" id="2.40.70.10">
    <property type="entry name" value="Acid Proteases"/>
    <property type="match status" value="1"/>
</dbReference>
<dbReference type="InterPro" id="IPR021109">
    <property type="entry name" value="Peptidase_aspartic_dom_sf"/>
</dbReference>
<dbReference type="InterPro" id="IPR033882">
    <property type="entry name" value="DDI1_N"/>
</dbReference>
<name>D5G787_TUBMM</name>
<dbReference type="Proteomes" id="UP000006911">
    <property type="component" value="Unassembled WGS sequence"/>
</dbReference>
<evidence type="ECO:0000256" key="4">
    <source>
        <dbReference type="ARBA" id="ARBA00011128"/>
    </source>
</evidence>
<dbReference type="SMART" id="SM00165">
    <property type="entry name" value="UBA"/>
    <property type="match status" value="1"/>
</dbReference>
<evidence type="ECO:0000256" key="6">
    <source>
        <dbReference type="ARBA" id="ARBA00022490"/>
    </source>
</evidence>
<evidence type="ECO:0000256" key="5">
    <source>
        <dbReference type="ARBA" id="ARBA00021491"/>
    </source>
</evidence>
<dbReference type="CDD" id="cd14309">
    <property type="entry name" value="UBA_scDdi1_like"/>
    <property type="match status" value="1"/>
</dbReference>
<evidence type="ECO:0000256" key="2">
    <source>
        <dbReference type="ARBA" id="ARBA00004496"/>
    </source>
</evidence>
<dbReference type="SUPFAM" id="SSF50630">
    <property type="entry name" value="Acid proteases"/>
    <property type="match status" value="1"/>
</dbReference>
<evidence type="ECO:0000259" key="12">
    <source>
        <dbReference type="PROSITE" id="PS50030"/>
    </source>
</evidence>
<keyword evidence="9" id="KW-0378">Hydrolase</keyword>
<dbReference type="InterPro" id="IPR000626">
    <property type="entry name" value="Ubiquitin-like_dom"/>
</dbReference>
<feature type="domain" description="UBA" evidence="12">
    <location>
        <begin position="363"/>
        <end position="406"/>
    </location>
</feature>
<dbReference type="Gene3D" id="3.10.20.90">
    <property type="entry name" value="Phosphatidylinositol 3-kinase Catalytic Subunit, Chain A, domain 1"/>
    <property type="match status" value="1"/>
</dbReference>
<dbReference type="InParanoid" id="D5G787"/>
<dbReference type="PANTHER" id="PTHR12917">
    <property type="entry name" value="ASPARTYL PROTEASE DDI-RELATED"/>
    <property type="match status" value="1"/>
</dbReference>
<dbReference type="HOGENOM" id="CLU_020435_2_0_1"/>
<evidence type="ECO:0000313" key="14">
    <source>
        <dbReference type="EMBL" id="CAZ80380.1"/>
    </source>
</evidence>
<evidence type="ECO:0000256" key="10">
    <source>
        <dbReference type="SAM" id="Coils"/>
    </source>
</evidence>
<dbReference type="GO" id="GO:0005737">
    <property type="term" value="C:cytoplasm"/>
    <property type="evidence" value="ECO:0007669"/>
    <property type="project" value="UniProtKB-SubCell"/>
</dbReference>
<evidence type="ECO:0000256" key="3">
    <source>
        <dbReference type="ARBA" id="ARBA00009136"/>
    </source>
</evidence>
<dbReference type="eggNOG" id="KOG0012">
    <property type="taxonomic scope" value="Eukaryota"/>
</dbReference>
<dbReference type="InterPro" id="IPR015940">
    <property type="entry name" value="UBA"/>
</dbReference>
<dbReference type="PROSITE" id="PS50030">
    <property type="entry name" value="UBA"/>
    <property type="match status" value="1"/>
</dbReference>
<dbReference type="PROSITE" id="PS50053">
    <property type="entry name" value="UBIQUITIN_2"/>
    <property type="match status" value="1"/>
</dbReference>
<feature type="coiled-coil region" evidence="10">
    <location>
        <begin position="123"/>
        <end position="177"/>
    </location>
</feature>
<dbReference type="AlphaFoldDB" id="D5G787"/>
<dbReference type="GO" id="GO:0006508">
    <property type="term" value="P:proteolysis"/>
    <property type="evidence" value="ECO:0007669"/>
    <property type="project" value="UniProtKB-KW"/>
</dbReference>
<dbReference type="OMA" id="GHRLNAF"/>
<evidence type="ECO:0000256" key="11">
    <source>
        <dbReference type="SAM" id="MobiDB-lite"/>
    </source>
</evidence>
<accession>D5G787</accession>
<keyword evidence="7" id="KW-0645">Protease</keyword>
<feature type="region of interest" description="Disordered" evidence="11">
    <location>
        <begin position="53"/>
        <end position="81"/>
    </location>
</feature>
<dbReference type="MEROPS" id="A28.A06"/>
<feature type="compositionally biased region" description="Low complexity" evidence="11">
    <location>
        <begin position="54"/>
        <end position="81"/>
    </location>
</feature>
<organism evidence="14 15">
    <name type="scientific">Tuber melanosporum (strain Mel28)</name>
    <name type="common">Perigord black truffle</name>
    <dbReference type="NCBI Taxonomy" id="656061"/>
    <lineage>
        <taxon>Eukaryota</taxon>
        <taxon>Fungi</taxon>
        <taxon>Dikarya</taxon>
        <taxon>Ascomycota</taxon>
        <taxon>Pezizomycotina</taxon>
        <taxon>Pezizomycetes</taxon>
        <taxon>Pezizales</taxon>
        <taxon>Tuberaceae</taxon>
        <taxon>Tuber</taxon>
    </lineage>
</organism>
<dbReference type="STRING" id="656061.D5G787"/>
<sequence>MSTVDFKALIAAEIPAVSSVAQHLYHNGRLLADSAKTLGEYGVAEGDMIVLHTRGSSSSSGSPGAASGQQQQQAGAIRRQSGMDSEMIRLQVLGDPRLMNELRNSQPELAAAANDPEKFGEVFQLMERQRAEAEKQKQREIQMLNDDPFNIDAQRKIEELIRQEAVMENLQNALEHNPEAFGRVTMLYIPVEVNGTKVKAFVDSGAQETIMSPSCAETCGIMRLVDSRFAGIARGVGTAKILGRVHWAQIKIGSLFLVCSFTVMEGKGVGLLLGLDMLKRHQAVLDFKKGCLVIQDEEVQFLGESEIPKHDDDRGLEDEPTAEGSDGSKVGGRTGASIEPSITSTSAGFGPPSGDSSGAAPEQLESQHSAEAISQLEGLGFSRSQALAALNATGGDIDMAASLLFQ</sequence>
<evidence type="ECO:0000259" key="13">
    <source>
        <dbReference type="PROSITE" id="PS50053"/>
    </source>
</evidence>
<gene>
    <name evidence="14" type="ORF">GSTUM_00002513001</name>
</gene>
<dbReference type="CDD" id="cd05479">
    <property type="entry name" value="RP_DDI"/>
    <property type="match status" value="1"/>
</dbReference>
<feature type="region of interest" description="Disordered" evidence="11">
    <location>
        <begin position="304"/>
        <end position="371"/>
    </location>
</feature>
<keyword evidence="8" id="KW-0064">Aspartyl protease</keyword>